<name>A0A6J3LUM0_9PEZI</name>
<dbReference type="FunFam" id="1.20.1250.20:FF:000011">
    <property type="entry name" value="MFS multidrug transporter, putative"/>
    <property type="match status" value="1"/>
</dbReference>
<feature type="transmembrane region" description="Helical" evidence="13">
    <location>
        <begin position="206"/>
        <end position="228"/>
    </location>
</feature>
<dbReference type="SUPFAM" id="SSF103473">
    <property type="entry name" value="MFS general substrate transporter"/>
    <property type="match status" value="1"/>
</dbReference>
<feature type="transmembrane region" description="Helical" evidence="13">
    <location>
        <begin position="478"/>
        <end position="502"/>
    </location>
</feature>
<dbReference type="PROSITE" id="PS50850">
    <property type="entry name" value="MFS"/>
    <property type="match status" value="1"/>
</dbReference>
<evidence type="ECO:0000256" key="3">
    <source>
        <dbReference type="ARBA" id="ARBA00022475"/>
    </source>
</evidence>
<feature type="compositionally biased region" description="Basic and acidic residues" evidence="12">
    <location>
        <begin position="539"/>
        <end position="553"/>
    </location>
</feature>
<feature type="transmembrane region" description="Helical" evidence="13">
    <location>
        <begin position="117"/>
        <end position="136"/>
    </location>
</feature>
<evidence type="ECO:0000256" key="9">
    <source>
        <dbReference type="ARBA" id="ARBA00053977"/>
    </source>
</evidence>
<dbReference type="GO" id="GO:0022857">
    <property type="term" value="F:transmembrane transporter activity"/>
    <property type="evidence" value="ECO:0007669"/>
    <property type="project" value="InterPro"/>
</dbReference>
<protein>
    <recommendedName>
        <fullName evidence="10">Cercosporin MFS transporter CTB4</fullName>
    </recommendedName>
    <alternativeName>
        <fullName evidence="11">Cercosporin toxin biosynthesis cluster protein 4</fullName>
    </alternativeName>
</protein>
<comment type="subcellular location">
    <subcellularLocation>
        <location evidence="1">Cell membrane</location>
        <topology evidence="1">Multi-pass membrane protein</topology>
    </subcellularLocation>
</comment>
<evidence type="ECO:0000259" key="14">
    <source>
        <dbReference type="PROSITE" id="PS50850"/>
    </source>
</evidence>
<comment type="similarity">
    <text evidence="8">Belongs to the major facilitator superfamily. DHA1 family. Polyamines/proton antiporter (TC 2.A.1.2.16) subfamily.</text>
</comment>
<keyword evidence="4 13" id="KW-0812">Transmembrane</keyword>
<keyword evidence="15" id="KW-1185">Reference proteome</keyword>
<evidence type="ECO:0000256" key="5">
    <source>
        <dbReference type="ARBA" id="ARBA00022989"/>
    </source>
</evidence>
<evidence type="ECO:0000256" key="13">
    <source>
        <dbReference type="SAM" id="Phobius"/>
    </source>
</evidence>
<keyword evidence="3" id="KW-1003">Cell membrane</keyword>
<feature type="transmembrane region" description="Helical" evidence="13">
    <location>
        <begin position="388"/>
        <end position="407"/>
    </location>
</feature>
<feature type="transmembrane region" description="Helical" evidence="13">
    <location>
        <begin position="310"/>
        <end position="329"/>
    </location>
</feature>
<evidence type="ECO:0000256" key="12">
    <source>
        <dbReference type="SAM" id="MobiDB-lite"/>
    </source>
</evidence>
<evidence type="ECO:0000256" key="11">
    <source>
        <dbReference type="ARBA" id="ARBA00077167"/>
    </source>
</evidence>
<dbReference type="GO" id="GO:0005886">
    <property type="term" value="C:plasma membrane"/>
    <property type="evidence" value="ECO:0007669"/>
    <property type="project" value="UniProtKB-SubCell"/>
</dbReference>
<dbReference type="GeneID" id="54363478"/>
<comment type="similarity">
    <text evidence="7">Belongs to the major facilitator superfamily. CAR1 family.</text>
</comment>
<reference evidence="16" key="1">
    <citation type="submission" date="2020-01" db="EMBL/GenBank/DDBJ databases">
        <authorList>
            <consortium name="DOE Joint Genome Institute"/>
            <person name="Haridas S."/>
            <person name="Albert R."/>
            <person name="Binder M."/>
            <person name="Bloem J."/>
            <person name="Labutti K."/>
            <person name="Salamov A."/>
            <person name="Andreopoulos B."/>
            <person name="Baker S.E."/>
            <person name="Barry K."/>
            <person name="Bills G."/>
            <person name="Bluhm B.H."/>
            <person name="Cannon C."/>
            <person name="Castanera R."/>
            <person name="Culley D.E."/>
            <person name="Daum C."/>
            <person name="Ezra D."/>
            <person name="Gonzalez J.B."/>
            <person name="Henrissat B."/>
            <person name="Kuo A."/>
            <person name="Liang C."/>
            <person name="Lipzen A."/>
            <person name="Lutzoni F."/>
            <person name="Magnuson J."/>
            <person name="Mondo S."/>
            <person name="Nolan M."/>
            <person name="Ohm R."/>
            <person name="Pangilinan J."/>
            <person name="Park H.-J."/>
            <person name="Ramirez L."/>
            <person name="Alfaro M."/>
            <person name="Sun H."/>
            <person name="Tritt A."/>
            <person name="Yoshinaga Y."/>
            <person name="Zwiers L.-H."/>
            <person name="Turgeon B.G."/>
            <person name="Goodwin S.B."/>
            <person name="Spatafora J.W."/>
            <person name="Crous P.W."/>
            <person name="Grigoriev I.V."/>
        </authorList>
    </citation>
    <scope>NUCLEOTIDE SEQUENCE</scope>
    <source>
        <strain evidence="16">CBS 342.82</strain>
    </source>
</reference>
<dbReference type="OrthoDB" id="6770063at2759"/>
<dbReference type="PANTHER" id="PTHR23502:SF186">
    <property type="entry name" value="MAJOR FACILITATOR SUPERFAMILY (MFS) PROFILE DOMAIN-CONTAINING PROTEIN"/>
    <property type="match status" value="1"/>
</dbReference>
<reference evidence="16" key="3">
    <citation type="submission" date="2025-08" db="UniProtKB">
        <authorList>
            <consortium name="RefSeq"/>
        </authorList>
    </citation>
    <scope>IDENTIFICATION</scope>
    <source>
        <strain evidence="16">CBS 342.82</strain>
    </source>
</reference>
<dbReference type="CDD" id="cd17323">
    <property type="entry name" value="MFS_Tpo1_MDR_like"/>
    <property type="match status" value="1"/>
</dbReference>
<sequence length="553" mass="60257">MLILQPFAQRSLSNSYRSRSPRSTIISINVIESHKSLTSYFWIMSHQDPTTQASLDANGHLKFSSDDPENPKNYSFSRKCFITGISILLVMNATFASSAPSGSFQGVSDDFGVSLEAAGLVTTLFLLGYCAGPLLWAPLSEFYGRRWIFHISFALYLALGFLCAFTPNFGGLLVGRFLTGTAASAALTNSPGVLSDVWGDVARGNAMILFSTMTFVGPALGPVVSGFLQLKETWRWTFYVLLWLAGATEILLLTLPETLPAVILTHKARRLRKKPGNDHVISPAEASDRTLKGIFAVALTRPWKLLVDPISLLVAIYYAVVYTLLYMLFSIYPIVFQQRRGWNAGVGELPLIGTIIGACLGGIALFLDSFRGSKRNKDHSKPVPEDRLPAGMVGGVMFAASIFWFAWTAEYNSIHWIVPTIAGVFLAMSILLIFVVFINYIIDSYLMYAASAVAANTVLRSASAAASPLFTNYMFDSLGIGGAGSLIGGVGLLLMPIPFVFYKYGAGIRARSKYAVADDARQAVPDMEKDNYYDSSKAVSDEDKHGSVEKNSA</sequence>
<feature type="transmembrane region" description="Helical" evidence="13">
    <location>
        <begin position="413"/>
        <end position="438"/>
    </location>
</feature>
<dbReference type="InterPro" id="IPR036259">
    <property type="entry name" value="MFS_trans_sf"/>
</dbReference>
<feature type="transmembrane region" description="Helical" evidence="13">
    <location>
        <begin position="80"/>
        <end position="97"/>
    </location>
</feature>
<reference evidence="16" key="2">
    <citation type="submission" date="2020-04" db="EMBL/GenBank/DDBJ databases">
        <authorList>
            <consortium name="NCBI Genome Project"/>
        </authorList>
    </citation>
    <scope>NUCLEOTIDE SEQUENCE</scope>
    <source>
        <strain evidence="16">CBS 342.82</strain>
    </source>
</reference>
<keyword evidence="6 13" id="KW-0472">Membrane</keyword>
<evidence type="ECO:0000256" key="7">
    <source>
        <dbReference type="ARBA" id="ARBA00038347"/>
    </source>
</evidence>
<dbReference type="RefSeq" id="XP_033456517.1">
    <property type="nucleotide sequence ID" value="XM_033605678.1"/>
</dbReference>
<dbReference type="Proteomes" id="UP000504637">
    <property type="component" value="Unplaced"/>
</dbReference>
<evidence type="ECO:0000313" key="15">
    <source>
        <dbReference type="Proteomes" id="UP000504637"/>
    </source>
</evidence>
<feature type="region of interest" description="Disordered" evidence="12">
    <location>
        <begin position="527"/>
        <end position="553"/>
    </location>
</feature>
<dbReference type="AlphaFoldDB" id="A0A6J3LUM0"/>
<dbReference type="Gene3D" id="1.20.1250.20">
    <property type="entry name" value="MFS general substrate transporter like domains"/>
    <property type="match status" value="1"/>
</dbReference>
<keyword evidence="2" id="KW-0813">Transport</keyword>
<evidence type="ECO:0000256" key="6">
    <source>
        <dbReference type="ARBA" id="ARBA00023136"/>
    </source>
</evidence>
<evidence type="ECO:0000313" key="16">
    <source>
        <dbReference type="RefSeq" id="XP_033456517.1"/>
    </source>
</evidence>
<evidence type="ECO:0000256" key="8">
    <source>
        <dbReference type="ARBA" id="ARBA00038459"/>
    </source>
</evidence>
<evidence type="ECO:0000256" key="4">
    <source>
        <dbReference type="ARBA" id="ARBA00022692"/>
    </source>
</evidence>
<proteinExistence type="inferred from homology"/>
<organism evidence="16">
    <name type="scientific">Dissoconium aciculare CBS 342.82</name>
    <dbReference type="NCBI Taxonomy" id="1314786"/>
    <lineage>
        <taxon>Eukaryota</taxon>
        <taxon>Fungi</taxon>
        <taxon>Dikarya</taxon>
        <taxon>Ascomycota</taxon>
        <taxon>Pezizomycotina</taxon>
        <taxon>Dothideomycetes</taxon>
        <taxon>Dothideomycetidae</taxon>
        <taxon>Mycosphaerellales</taxon>
        <taxon>Dissoconiaceae</taxon>
        <taxon>Dissoconium</taxon>
    </lineage>
</organism>
<evidence type="ECO:0000256" key="1">
    <source>
        <dbReference type="ARBA" id="ARBA00004651"/>
    </source>
</evidence>
<feature type="transmembrane region" description="Helical" evidence="13">
    <location>
        <begin position="240"/>
        <end position="264"/>
    </location>
</feature>
<feature type="transmembrane region" description="Helical" evidence="13">
    <location>
        <begin position="349"/>
        <end position="367"/>
    </location>
</feature>
<dbReference type="InterPro" id="IPR020846">
    <property type="entry name" value="MFS_dom"/>
</dbReference>
<accession>A0A6J3LUM0</accession>
<comment type="function">
    <text evidence="9">MFS transporter; part of the gene cluster that mediates the biosynthesis of cercosporin, a light-activated, non-host-selective toxin. The perylenequinone chromophore of cercosporin absorbs light energy to attain an electronically-activated triplet state and produces active oxygen species such as the hydroxyl radical, superoxide, hydrogen peroxide or singlet oxygen upon reaction with oxygen molecules. These reactive oxygen species cause damage to various cellular components including lipids, proteins and nucleic acids. Responsible for secretion and accumulation of cercosporin, but does not play any roles in self-protection against the toxicity of cercosporin.</text>
</comment>
<evidence type="ECO:0000256" key="10">
    <source>
        <dbReference type="ARBA" id="ARBA00069139"/>
    </source>
</evidence>
<keyword evidence="5 13" id="KW-1133">Transmembrane helix</keyword>
<gene>
    <name evidence="16" type="ORF">K489DRAFT_383699</name>
</gene>
<dbReference type="PANTHER" id="PTHR23502">
    <property type="entry name" value="MAJOR FACILITATOR SUPERFAMILY"/>
    <property type="match status" value="1"/>
</dbReference>
<feature type="domain" description="Major facilitator superfamily (MFS) profile" evidence="14">
    <location>
        <begin position="72"/>
        <end position="506"/>
    </location>
</feature>
<dbReference type="Pfam" id="PF07690">
    <property type="entry name" value="MFS_1"/>
    <property type="match status" value="1"/>
</dbReference>
<dbReference type="InterPro" id="IPR011701">
    <property type="entry name" value="MFS"/>
</dbReference>
<evidence type="ECO:0000256" key="2">
    <source>
        <dbReference type="ARBA" id="ARBA00022448"/>
    </source>
</evidence>
<feature type="transmembrane region" description="Helical" evidence="13">
    <location>
        <begin position="148"/>
        <end position="167"/>
    </location>
</feature>